<gene>
    <name evidence="1" type="ORF">A3E29_01120</name>
</gene>
<sequence length="356" mass="38996">MPNDPEQFIEQMIEAAKQRQDLSAWQHHRDRETSDLANLILDLSSLPRHQIEMPDLAKIQGRVLDRISVPQSEHRGIWASIPSFLKIGSAVFGSLLIVVSLTMGVAVAALQSGPDSAIYPLKKIVENIELRLTPEQEVASRQMQFAITRVEEIQAVIEQQQQGQLSNQEAKQIISATVKDLQKSTSAAARNTKAQPRSAIVNKLADINNKLKIASINSEGEVRIEIEKALQSTQDSQAEAIKNFEESGVKIANPPSDNNITASGKLTQVTESTVNIGTAKFLLTKETKYVNLSAADLKAGLVVDIIGQIKDNKSYADQITLIEPKVSGESTVRTEIINPEIVPLDPNSTTETQTAH</sequence>
<dbReference type="EMBL" id="MFEY01000004">
    <property type="protein sequence ID" value="OGE90713.1"/>
    <property type="molecule type" value="Genomic_DNA"/>
</dbReference>
<evidence type="ECO:0000313" key="1">
    <source>
        <dbReference type="EMBL" id="OGE90713.1"/>
    </source>
</evidence>
<proteinExistence type="predicted"/>
<evidence type="ECO:0000313" key="2">
    <source>
        <dbReference type="Proteomes" id="UP000177682"/>
    </source>
</evidence>
<accession>A0A1F5PL99</accession>
<dbReference type="Proteomes" id="UP000177682">
    <property type="component" value="Unassembled WGS sequence"/>
</dbReference>
<dbReference type="AlphaFoldDB" id="A0A1F5PL99"/>
<protein>
    <submittedName>
        <fullName evidence="1">Uncharacterized protein</fullName>
    </submittedName>
</protein>
<name>A0A1F5PL99_9BACT</name>
<reference evidence="1 2" key="1">
    <citation type="journal article" date="2016" name="Nat. Commun.">
        <title>Thousands of microbial genomes shed light on interconnected biogeochemical processes in an aquifer system.</title>
        <authorList>
            <person name="Anantharaman K."/>
            <person name="Brown C.T."/>
            <person name="Hug L.A."/>
            <person name="Sharon I."/>
            <person name="Castelle C.J."/>
            <person name="Probst A.J."/>
            <person name="Thomas B.C."/>
            <person name="Singh A."/>
            <person name="Wilkins M.J."/>
            <person name="Karaoz U."/>
            <person name="Brodie E.L."/>
            <person name="Williams K.H."/>
            <person name="Hubbard S.S."/>
            <person name="Banfield J.F."/>
        </authorList>
    </citation>
    <scope>NUCLEOTIDE SEQUENCE [LARGE SCALE GENOMIC DNA]</scope>
</reference>
<comment type="caution">
    <text evidence="1">The sequence shown here is derived from an EMBL/GenBank/DDBJ whole genome shotgun (WGS) entry which is preliminary data.</text>
</comment>
<organism evidence="1 2">
    <name type="scientific">Candidatus Doudnabacteria bacterium RIFCSPHIGHO2_12_FULL_48_16</name>
    <dbReference type="NCBI Taxonomy" id="1817838"/>
    <lineage>
        <taxon>Bacteria</taxon>
        <taxon>Candidatus Doudnaibacteriota</taxon>
    </lineage>
</organism>